<organism evidence="2 3">
    <name type="scientific">Intestinibacter bartlettii</name>
    <dbReference type="NCBI Taxonomy" id="261299"/>
    <lineage>
        <taxon>Bacteria</taxon>
        <taxon>Bacillati</taxon>
        <taxon>Bacillota</taxon>
        <taxon>Clostridia</taxon>
        <taxon>Peptostreptococcales</taxon>
        <taxon>Peptostreptococcaceae</taxon>
        <taxon>Intestinibacter</taxon>
    </lineage>
</organism>
<keyword evidence="2" id="KW-0378">Hydrolase</keyword>
<accession>A0ABS6DUI1</accession>
<reference evidence="2 3" key="1">
    <citation type="submission" date="2021-06" db="EMBL/GenBank/DDBJ databases">
        <authorList>
            <person name="Sun Q."/>
            <person name="Li D."/>
        </authorList>
    </citation>
    <scope>NUCLEOTIDE SEQUENCE [LARGE SCALE GENOMIC DNA]</scope>
    <source>
        <strain evidence="2 3">N19</strain>
    </source>
</reference>
<dbReference type="SMART" id="SM00644">
    <property type="entry name" value="Ami_2"/>
    <property type="match status" value="1"/>
</dbReference>
<dbReference type="Pfam" id="PF01510">
    <property type="entry name" value="Amidase_2"/>
    <property type="match status" value="1"/>
</dbReference>
<name>A0ABS6DUI1_9FIRM</name>
<dbReference type="Proteomes" id="UP001196301">
    <property type="component" value="Unassembled WGS sequence"/>
</dbReference>
<dbReference type="EMBL" id="JAHLOQ010000005">
    <property type="protein sequence ID" value="MBU5335471.1"/>
    <property type="molecule type" value="Genomic_DNA"/>
</dbReference>
<dbReference type="PANTHER" id="PTHR30417:SF1">
    <property type="entry name" value="N-ACETYLMURAMOYL-L-ALANINE AMIDASE AMID"/>
    <property type="match status" value="1"/>
</dbReference>
<evidence type="ECO:0000259" key="1">
    <source>
        <dbReference type="SMART" id="SM00644"/>
    </source>
</evidence>
<gene>
    <name evidence="2" type="ORF">KQI20_03370</name>
</gene>
<comment type="caution">
    <text evidence="2">The sequence shown here is derived from an EMBL/GenBank/DDBJ whole genome shotgun (WGS) entry which is preliminary data.</text>
</comment>
<evidence type="ECO:0000313" key="2">
    <source>
        <dbReference type="EMBL" id="MBU5335471.1"/>
    </source>
</evidence>
<dbReference type="EC" id="3.5.1.28" evidence="2"/>
<dbReference type="RefSeq" id="WP_216568604.1">
    <property type="nucleotide sequence ID" value="NZ_JAHLOQ010000005.1"/>
</dbReference>
<dbReference type="InterPro" id="IPR002502">
    <property type="entry name" value="Amidase_domain"/>
</dbReference>
<sequence length="272" mass="30530">MLNKPKIIEKWQKINRYGRPQTPLITKKIAIHYTGQADVAGWRTVSYFNNVVANGYKVNGKYVYASSHYVIDLDGTIYQLIPTSEQCYATNSANSYAIAIEVATTGSDNHYTDATYKSMVHLCAWLCQYKGLDCKTDIITHTDVVGKKYKLCPIYMVKNPHKMTQFKNDCANLKAGKITLDKIVNCTVPDYDSNKAISPNPTASPLPKMIRIKKDVNYRNAPNFEDSSIIGVAKPGQVFTVVGLVKRSDTDMYKLKSGCYITTNARYVDGIY</sequence>
<keyword evidence="3" id="KW-1185">Reference proteome</keyword>
<proteinExistence type="predicted"/>
<dbReference type="InterPro" id="IPR051206">
    <property type="entry name" value="NAMLAA_amidase_2"/>
</dbReference>
<protein>
    <submittedName>
        <fullName evidence="2">N-acetylmuramoyl-L-alanine amidase</fullName>
        <ecNumber evidence="2">3.5.1.28</ecNumber>
    </submittedName>
</protein>
<dbReference type="PANTHER" id="PTHR30417">
    <property type="entry name" value="N-ACETYLMURAMOYL-L-ALANINE AMIDASE AMID"/>
    <property type="match status" value="1"/>
</dbReference>
<dbReference type="InterPro" id="IPR044081">
    <property type="entry name" value="DUF5776"/>
</dbReference>
<feature type="domain" description="N-acetylmuramoyl-L-alanine amidase" evidence="1">
    <location>
        <begin position="17"/>
        <end position="154"/>
    </location>
</feature>
<dbReference type="CDD" id="cd06583">
    <property type="entry name" value="PGRP"/>
    <property type="match status" value="1"/>
</dbReference>
<evidence type="ECO:0000313" key="3">
    <source>
        <dbReference type="Proteomes" id="UP001196301"/>
    </source>
</evidence>
<dbReference type="Pfam" id="PF19087">
    <property type="entry name" value="DUF5776"/>
    <property type="match status" value="1"/>
</dbReference>
<dbReference type="GO" id="GO:0008745">
    <property type="term" value="F:N-acetylmuramoyl-L-alanine amidase activity"/>
    <property type="evidence" value="ECO:0007669"/>
    <property type="project" value="UniProtKB-EC"/>
</dbReference>